<dbReference type="GO" id="GO:0016020">
    <property type="term" value="C:membrane"/>
    <property type="evidence" value="ECO:0007669"/>
    <property type="project" value="UniProtKB-SubCell"/>
</dbReference>
<evidence type="ECO:0000313" key="12">
    <source>
        <dbReference type="Proteomes" id="UP000002009"/>
    </source>
</evidence>
<dbReference type="Pfam" id="PF14295">
    <property type="entry name" value="PAN_4"/>
    <property type="match status" value="1"/>
</dbReference>
<evidence type="ECO:0000259" key="10">
    <source>
        <dbReference type="Pfam" id="PF23452"/>
    </source>
</evidence>
<dbReference type="OrthoDB" id="2016014at2759"/>
<dbReference type="PANTHER" id="PTHR31485">
    <property type="entry name" value="PEPTIDYL SERINE ALPHA-GALACTOSYLTRANSFERASE"/>
    <property type="match status" value="1"/>
</dbReference>
<evidence type="ECO:0000256" key="5">
    <source>
        <dbReference type="ARBA" id="ARBA00022989"/>
    </source>
</evidence>
<dbReference type="GeneID" id="8244946"/>
<dbReference type="Gene3D" id="3.50.4.10">
    <property type="entry name" value="Hepatocyte Growth Factor"/>
    <property type="match status" value="1"/>
</dbReference>
<evidence type="ECO:0000256" key="2">
    <source>
        <dbReference type="ARBA" id="ARBA00022676"/>
    </source>
</evidence>
<keyword evidence="6 8" id="KW-0472">Membrane</keyword>
<dbReference type="InterPro" id="IPR003609">
    <property type="entry name" value="Pan_app"/>
</dbReference>
<protein>
    <submittedName>
        <fullName evidence="11">Uncharacterized protein</fullName>
    </submittedName>
</protein>
<dbReference type="Pfam" id="PF23452">
    <property type="entry name" value="HPAT"/>
    <property type="match status" value="1"/>
</dbReference>
<evidence type="ECO:0000256" key="3">
    <source>
        <dbReference type="ARBA" id="ARBA00022679"/>
    </source>
</evidence>
<dbReference type="PANTHER" id="PTHR31485:SF17">
    <property type="match status" value="1"/>
</dbReference>
<keyword evidence="3" id="KW-0808">Transferase</keyword>
<evidence type="ECO:0000256" key="4">
    <source>
        <dbReference type="ARBA" id="ARBA00022692"/>
    </source>
</evidence>
<dbReference type="EMBL" id="CP001328">
    <property type="protein sequence ID" value="ACO65257.1"/>
    <property type="molecule type" value="Genomic_DNA"/>
</dbReference>
<dbReference type="STRING" id="296587.C1EAS9"/>
<dbReference type="RefSeq" id="XP_002503999.1">
    <property type="nucleotide sequence ID" value="XM_002503953.1"/>
</dbReference>
<evidence type="ECO:0000256" key="6">
    <source>
        <dbReference type="ARBA" id="ARBA00023136"/>
    </source>
</evidence>
<feature type="transmembrane region" description="Helical" evidence="8">
    <location>
        <begin position="12"/>
        <end position="34"/>
    </location>
</feature>
<name>C1EAS9_MICCC</name>
<gene>
    <name evidence="11" type="ORF">MICPUN_60183</name>
</gene>
<comment type="subcellular location">
    <subcellularLocation>
        <location evidence="1">Membrane</location>
        <topology evidence="1">Single-pass membrane protein</topology>
    </subcellularLocation>
</comment>
<reference evidence="11 12" key="1">
    <citation type="journal article" date="2009" name="Science">
        <title>Green evolution and dynamic adaptations revealed by genomes of the marine picoeukaryotes Micromonas.</title>
        <authorList>
            <person name="Worden A.Z."/>
            <person name="Lee J.H."/>
            <person name="Mock T."/>
            <person name="Rouze P."/>
            <person name="Simmons M.P."/>
            <person name="Aerts A.L."/>
            <person name="Allen A.E."/>
            <person name="Cuvelier M.L."/>
            <person name="Derelle E."/>
            <person name="Everett M.V."/>
            <person name="Foulon E."/>
            <person name="Grimwood J."/>
            <person name="Gundlach H."/>
            <person name="Henrissat B."/>
            <person name="Napoli C."/>
            <person name="McDonald S.M."/>
            <person name="Parker M.S."/>
            <person name="Rombauts S."/>
            <person name="Salamov A."/>
            <person name="Von Dassow P."/>
            <person name="Badger J.H."/>
            <person name="Coutinho P.M."/>
            <person name="Demir E."/>
            <person name="Dubchak I."/>
            <person name="Gentemann C."/>
            <person name="Eikrem W."/>
            <person name="Gready J.E."/>
            <person name="John U."/>
            <person name="Lanier W."/>
            <person name="Lindquist E.A."/>
            <person name="Lucas S."/>
            <person name="Mayer K.F."/>
            <person name="Moreau H."/>
            <person name="Not F."/>
            <person name="Otillar R."/>
            <person name="Panaud O."/>
            <person name="Pangilinan J."/>
            <person name="Paulsen I."/>
            <person name="Piegu B."/>
            <person name="Poliakov A."/>
            <person name="Robbens S."/>
            <person name="Schmutz J."/>
            <person name="Toulza E."/>
            <person name="Wyss T."/>
            <person name="Zelensky A."/>
            <person name="Zhou K."/>
            <person name="Armbrust E.V."/>
            <person name="Bhattacharya D."/>
            <person name="Goodenough U.W."/>
            <person name="Van de Peer Y."/>
            <person name="Grigoriev I.V."/>
        </authorList>
    </citation>
    <scope>NUCLEOTIDE SEQUENCE [LARGE SCALE GENOMIC DNA]</scope>
    <source>
        <strain evidence="12">RCC299 / NOUM17</strain>
    </source>
</reference>
<feature type="domain" description="Hydroxyproline O-arabinosyltransferase-like" evidence="10">
    <location>
        <begin position="269"/>
        <end position="555"/>
    </location>
</feature>
<dbReference type="OMA" id="TWGPEIY"/>
<dbReference type="InterPro" id="IPR056508">
    <property type="entry name" value="HPAT-like"/>
</dbReference>
<accession>C1EAS9</accession>
<keyword evidence="4 8" id="KW-0812">Transmembrane</keyword>
<keyword evidence="2" id="KW-0328">Glycosyltransferase</keyword>
<evidence type="ECO:0000256" key="1">
    <source>
        <dbReference type="ARBA" id="ARBA00004167"/>
    </source>
</evidence>
<dbReference type="KEGG" id="mis:MICPUN_60183"/>
<evidence type="ECO:0000313" key="11">
    <source>
        <dbReference type="EMBL" id="ACO65257.1"/>
    </source>
</evidence>
<evidence type="ECO:0000256" key="7">
    <source>
        <dbReference type="SAM" id="MobiDB-lite"/>
    </source>
</evidence>
<proteinExistence type="predicted"/>
<feature type="compositionally biased region" description="Basic and acidic residues" evidence="7">
    <location>
        <begin position="38"/>
        <end position="60"/>
    </location>
</feature>
<dbReference type="GO" id="GO:0016757">
    <property type="term" value="F:glycosyltransferase activity"/>
    <property type="evidence" value="ECO:0007669"/>
    <property type="project" value="UniProtKB-KW"/>
</dbReference>
<keyword evidence="5 8" id="KW-1133">Transmembrane helix</keyword>
<sequence length="616" mass="69029">MAGRRFLPKLGFVPCSIIAGIVFLVIVALAQAIAETHPDAVSDRHHGDEFLSRRAHETGYRRSGSRHRTHHGGLFGLNLDGEEGEDLKPRRARAGDEEVEEVEVVEEIVEVEEDDDEGSDGGEEADEKGSVTATRDARDDRFDEFPASLAPLGGGGGDSPGPSCDAGDFIEHAEFWGDVVVDGTQNLKTSASRCCEACAKIRSCRIWVWNPDSKQCWLKADEREQPEPVAKGASVAWTSGVLPQRKGPGVKYALAKDVVDPTPPPKCLHTVLTSSGNAYMNWQTRIMYQTYLKHAAEPGSVMKAFTRILHRGKDDELMMEVPTMRFDPNQGKCDTWCDYPVADRSLAVAQWSQTTDSMRCSHVMMVETDYIYVKSPSPHILMPRGKAIGFEYSYIYPQDLNMKRVYEEYMREHADELGRSEWKREKFALPRTGNAPSCLNVEDLRRVAPLWAEFVARTEKPEEVRKALGWLRDMYAYDAAALAVGVEHVVAPTPRTPLMAQPPADEKIGDAFLLHYTWGPEIYDGKDEKLWVFDKRSYGGGQYQRGPYQLSKIPDPPRWDPAAGLQLQDFFQPRTLSESKLELIRLMIDEFNEAVGKLPRIPKGHKTLEEAQAMAA</sequence>
<evidence type="ECO:0000259" key="9">
    <source>
        <dbReference type="Pfam" id="PF14295"/>
    </source>
</evidence>
<feature type="compositionally biased region" description="Basic and acidic residues" evidence="7">
    <location>
        <begin position="86"/>
        <end position="96"/>
    </location>
</feature>
<dbReference type="AlphaFoldDB" id="C1EAS9"/>
<dbReference type="Proteomes" id="UP000002009">
    <property type="component" value="Chromosome 7"/>
</dbReference>
<organism evidence="11 12">
    <name type="scientific">Micromonas commoda (strain RCC299 / NOUM17 / CCMP2709)</name>
    <name type="common">Picoplanktonic green alga</name>
    <dbReference type="NCBI Taxonomy" id="296587"/>
    <lineage>
        <taxon>Eukaryota</taxon>
        <taxon>Viridiplantae</taxon>
        <taxon>Chlorophyta</taxon>
        <taxon>Mamiellophyceae</taxon>
        <taxon>Mamiellales</taxon>
        <taxon>Mamiellaceae</taxon>
        <taxon>Micromonas</taxon>
    </lineage>
</organism>
<dbReference type="InterPro" id="IPR044845">
    <property type="entry name" value="HPAT/SRGT1-like"/>
</dbReference>
<feature type="compositionally biased region" description="Acidic residues" evidence="7">
    <location>
        <begin position="97"/>
        <end position="126"/>
    </location>
</feature>
<keyword evidence="12" id="KW-1185">Reference proteome</keyword>
<feature type="compositionally biased region" description="Basic and acidic residues" evidence="7">
    <location>
        <begin position="135"/>
        <end position="144"/>
    </location>
</feature>
<dbReference type="InParanoid" id="C1EAS9"/>
<evidence type="ECO:0000256" key="8">
    <source>
        <dbReference type="SAM" id="Phobius"/>
    </source>
</evidence>
<feature type="region of interest" description="Disordered" evidence="7">
    <location>
        <begin position="38"/>
        <end position="167"/>
    </location>
</feature>
<feature type="domain" description="Apple" evidence="9">
    <location>
        <begin position="174"/>
        <end position="219"/>
    </location>
</feature>